<feature type="transmembrane region" description="Helical" evidence="4">
    <location>
        <begin position="44"/>
        <end position="67"/>
    </location>
</feature>
<dbReference type="InterPro" id="IPR032098">
    <property type="entry name" value="Acyltransf_C"/>
</dbReference>
<dbReference type="CDD" id="cd07990">
    <property type="entry name" value="LPLAT_LCLAT1-like"/>
    <property type="match status" value="1"/>
</dbReference>
<name>A0A8H6C6I4_9LECA</name>
<dbReference type="Pfam" id="PF16076">
    <property type="entry name" value="Acyltransf_C"/>
    <property type="match status" value="1"/>
</dbReference>
<dbReference type="GO" id="GO:0005783">
    <property type="term" value="C:endoplasmic reticulum"/>
    <property type="evidence" value="ECO:0007669"/>
    <property type="project" value="TreeGrafter"/>
</dbReference>
<dbReference type="SUPFAM" id="SSF69593">
    <property type="entry name" value="Glycerol-3-phosphate (1)-acyltransferase"/>
    <property type="match status" value="1"/>
</dbReference>
<keyword evidence="4" id="KW-0812">Transmembrane</keyword>
<feature type="domain" description="Phospholipid/glycerol acyltransferase" evidence="5">
    <location>
        <begin position="134"/>
        <end position="265"/>
    </location>
</feature>
<evidence type="ECO:0000256" key="3">
    <source>
        <dbReference type="ARBA" id="ARBA00023315"/>
    </source>
</evidence>
<protein>
    <recommendedName>
        <fullName evidence="5">Phospholipid/glycerol acyltransferase domain-containing protein</fullName>
    </recommendedName>
</protein>
<dbReference type="GO" id="GO:0036149">
    <property type="term" value="P:phosphatidylinositol acyl-chain remodeling"/>
    <property type="evidence" value="ECO:0007669"/>
    <property type="project" value="TreeGrafter"/>
</dbReference>
<dbReference type="EMBL" id="JACCJB010000025">
    <property type="protein sequence ID" value="KAF6217739.1"/>
    <property type="molecule type" value="Genomic_DNA"/>
</dbReference>
<keyword evidence="4" id="KW-0472">Membrane</keyword>
<dbReference type="Pfam" id="PF01553">
    <property type="entry name" value="Acyltransferase"/>
    <property type="match status" value="1"/>
</dbReference>
<comment type="caution">
    <text evidence="6">The sequence shown here is derived from an EMBL/GenBank/DDBJ whole genome shotgun (WGS) entry which is preliminary data.</text>
</comment>
<sequence length="406" mass="46961">MPAKSVHQNGLATTNGSTVPILPQVKEAILQRVPVPEPTLPTRILRVVILLVYFWTSSIIIGTTQYIGTPLYLINKDHYYRFMAFTKQCMTLLVLSMTQWWTTTTIHVSGDESVQDQIHRLPDGHLQCNFASRMVLISNHQLYNDWIYLWWTAYINRPFNHGHVYIVLKESIMYIPLVGLGLRLAGFVFMSRNMKTDTPRLTRRLGQLTRRSNGGKGALQPMWLMMFPEGTNLSKNGRANSVKWAERQGERDLKYTLIPRSTGTYFCLKALNGTLEWVYDCTLAYDGVPEGQYGQDIFTLRSTYFERHPQAPIHMHWRRFKVSEIPLETLEDFHAWLIERWNEKETLLQEHAKTGQFPSSINQGKSITTEVKLDRWWEIWQLGAVLAPLLAGVFAVSRIFGQVRSR</sequence>
<evidence type="ECO:0000259" key="5">
    <source>
        <dbReference type="SMART" id="SM00563"/>
    </source>
</evidence>
<organism evidence="6 7">
    <name type="scientific">Letharia lupina</name>
    <dbReference type="NCBI Taxonomy" id="560253"/>
    <lineage>
        <taxon>Eukaryota</taxon>
        <taxon>Fungi</taxon>
        <taxon>Dikarya</taxon>
        <taxon>Ascomycota</taxon>
        <taxon>Pezizomycotina</taxon>
        <taxon>Lecanoromycetes</taxon>
        <taxon>OSLEUM clade</taxon>
        <taxon>Lecanoromycetidae</taxon>
        <taxon>Lecanorales</taxon>
        <taxon>Lecanorineae</taxon>
        <taxon>Parmeliaceae</taxon>
        <taxon>Letharia</taxon>
    </lineage>
</organism>
<dbReference type="InterPro" id="IPR002123">
    <property type="entry name" value="Plipid/glycerol_acylTrfase"/>
</dbReference>
<proteinExistence type="inferred from homology"/>
<feature type="transmembrane region" description="Helical" evidence="4">
    <location>
        <begin position="379"/>
        <end position="400"/>
    </location>
</feature>
<evidence type="ECO:0000256" key="1">
    <source>
        <dbReference type="ARBA" id="ARBA00008655"/>
    </source>
</evidence>
<reference evidence="6 7" key="1">
    <citation type="journal article" date="2020" name="Genomics">
        <title>Complete, high-quality genomes from long-read metagenomic sequencing of two wolf lichen thalli reveals enigmatic genome architecture.</title>
        <authorList>
            <person name="McKenzie S.K."/>
            <person name="Walston R.F."/>
            <person name="Allen J.L."/>
        </authorList>
    </citation>
    <scope>NUCLEOTIDE SEQUENCE [LARGE SCALE GENOMIC DNA]</scope>
    <source>
        <strain evidence="6">WasteWater1</strain>
    </source>
</reference>
<dbReference type="PANTHER" id="PTHR10983:SF16">
    <property type="entry name" value="LYSOCARDIOLIPIN ACYLTRANSFERASE 1"/>
    <property type="match status" value="1"/>
</dbReference>
<dbReference type="RefSeq" id="XP_037147174.1">
    <property type="nucleotide sequence ID" value="XM_037297464.1"/>
</dbReference>
<keyword evidence="4" id="KW-1133">Transmembrane helix</keyword>
<dbReference type="SMART" id="SM00563">
    <property type="entry name" value="PlsC"/>
    <property type="match status" value="1"/>
</dbReference>
<evidence type="ECO:0000313" key="6">
    <source>
        <dbReference type="EMBL" id="KAF6217739.1"/>
    </source>
</evidence>
<evidence type="ECO:0000256" key="2">
    <source>
        <dbReference type="ARBA" id="ARBA00022679"/>
    </source>
</evidence>
<dbReference type="GO" id="GO:0016746">
    <property type="term" value="F:acyltransferase activity"/>
    <property type="evidence" value="ECO:0007669"/>
    <property type="project" value="UniProtKB-KW"/>
</dbReference>
<accession>A0A8H6C6I4</accession>
<dbReference type="GeneID" id="59334967"/>
<keyword evidence="3" id="KW-0012">Acyltransferase</keyword>
<comment type="similarity">
    <text evidence="1">Belongs to the 1-acyl-sn-glycerol-3-phosphate acyltransferase family.</text>
</comment>
<dbReference type="Proteomes" id="UP000593566">
    <property type="component" value="Unassembled WGS sequence"/>
</dbReference>
<keyword evidence="7" id="KW-1185">Reference proteome</keyword>
<evidence type="ECO:0000256" key="4">
    <source>
        <dbReference type="SAM" id="Phobius"/>
    </source>
</evidence>
<dbReference type="PANTHER" id="PTHR10983">
    <property type="entry name" value="1-ACYLGLYCEROL-3-PHOSPHATE ACYLTRANSFERASE-RELATED"/>
    <property type="match status" value="1"/>
</dbReference>
<evidence type="ECO:0000313" key="7">
    <source>
        <dbReference type="Proteomes" id="UP000593566"/>
    </source>
</evidence>
<gene>
    <name evidence="6" type="ORF">HO133_006566</name>
</gene>
<dbReference type="AlphaFoldDB" id="A0A8H6C6I4"/>
<keyword evidence="2" id="KW-0808">Transferase</keyword>